<feature type="domain" description="Trimeric autotransporter adhesin YadA-like C-terminal membrane anchor" evidence="8">
    <location>
        <begin position="297"/>
        <end position="353"/>
    </location>
</feature>
<dbReference type="PRINTS" id="PR01804">
    <property type="entry name" value="UBIQUITOUSSP"/>
</dbReference>
<proteinExistence type="predicted"/>
<evidence type="ECO:0000256" key="5">
    <source>
        <dbReference type="ARBA" id="ARBA00022729"/>
    </source>
</evidence>
<dbReference type="Gene3D" id="3.30.1300.30">
    <property type="entry name" value="GSPII I/J protein-like"/>
    <property type="match status" value="1"/>
</dbReference>
<gene>
    <name evidence="9" type="ORF">MBO_07907</name>
</gene>
<keyword evidence="3" id="KW-1134">Transmembrane beta strand</keyword>
<dbReference type="AlphaFoldDB" id="A0A066UC77"/>
<feature type="non-terminal residue" evidence="9">
    <location>
        <position position="1"/>
    </location>
</feature>
<organism evidence="9 10">
    <name type="scientific">Moraxella bovoculi 237</name>
    <dbReference type="NCBI Taxonomy" id="743974"/>
    <lineage>
        <taxon>Bacteria</taxon>
        <taxon>Pseudomonadati</taxon>
        <taxon>Pseudomonadota</taxon>
        <taxon>Gammaproteobacteria</taxon>
        <taxon>Moraxellales</taxon>
        <taxon>Moraxellaceae</taxon>
        <taxon>Moraxella</taxon>
    </lineage>
</organism>
<evidence type="ECO:0000256" key="1">
    <source>
        <dbReference type="ARBA" id="ARBA00004241"/>
    </source>
</evidence>
<dbReference type="RefSeq" id="WP_036366469.1">
    <property type="nucleotide sequence ID" value="NZ_AOMT01000027.1"/>
</dbReference>
<dbReference type="GO" id="GO:0009986">
    <property type="term" value="C:cell surface"/>
    <property type="evidence" value="ECO:0007669"/>
    <property type="project" value="UniProtKB-SubCell"/>
</dbReference>
<dbReference type="InterPro" id="IPR008378">
    <property type="entry name" value="Ubiq_surface"/>
</dbReference>
<evidence type="ECO:0000256" key="4">
    <source>
        <dbReference type="ARBA" id="ARBA00022692"/>
    </source>
</evidence>
<dbReference type="EMBL" id="AOMT01000027">
    <property type="protein sequence ID" value="KDN24670.1"/>
    <property type="molecule type" value="Genomic_DNA"/>
</dbReference>
<dbReference type="InterPro" id="IPR005594">
    <property type="entry name" value="YadA_C"/>
</dbReference>
<reference evidence="9 10" key="1">
    <citation type="journal article" date="2014" name="Genome Announc.">
        <title>Draft Genome Sequence of Moraxella bovoculi Strain 237T (ATCC BAA-1259T) Isolated from a Calf with Infectious Bovine Keratoconjunctivitis.</title>
        <authorList>
            <person name="Calcutt M.J."/>
            <person name="Foecking M.F."/>
            <person name="Martin N.T."/>
            <person name="Mhlanga-Mutangadura T."/>
            <person name="Reilly T.J."/>
        </authorList>
    </citation>
    <scope>NUCLEOTIDE SEQUENCE [LARGE SCALE GENOMIC DNA]</scope>
    <source>
        <strain evidence="9 10">237</strain>
    </source>
</reference>
<dbReference type="Pfam" id="PF03895">
    <property type="entry name" value="YadA_anchor"/>
    <property type="match status" value="1"/>
</dbReference>
<protein>
    <submittedName>
        <fullName evidence="9">Surface protein A1 UspA1</fullName>
    </submittedName>
</protein>
<evidence type="ECO:0000256" key="2">
    <source>
        <dbReference type="ARBA" id="ARBA00004442"/>
    </source>
</evidence>
<keyword evidence="6" id="KW-0472">Membrane</keyword>
<keyword evidence="4" id="KW-0812">Transmembrane</keyword>
<comment type="caution">
    <text evidence="9">The sequence shown here is derived from an EMBL/GenBank/DDBJ whole genome shotgun (WGS) entry which is preliminary data.</text>
</comment>
<evidence type="ECO:0000256" key="7">
    <source>
        <dbReference type="ARBA" id="ARBA00023237"/>
    </source>
</evidence>
<comment type="subcellular location">
    <subcellularLocation>
        <location evidence="2">Cell outer membrane</location>
    </subcellularLocation>
    <subcellularLocation>
        <location evidence="1">Cell surface</location>
    </subcellularLocation>
</comment>
<evidence type="ECO:0000313" key="10">
    <source>
        <dbReference type="Proteomes" id="UP000035860"/>
    </source>
</evidence>
<accession>A0A066UC77</accession>
<dbReference type="SUPFAM" id="SSF54523">
    <property type="entry name" value="Pili subunits"/>
    <property type="match status" value="1"/>
</dbReference>
<sequence length="354" mass="37018">NEIAENRANIAELMNKQTAPNGQVTVDLKPVNDKIDALTTASNVLIDEIADNTNDIGKLAVISETTVDEVANNRAQIRDNKATIDALTTASNVLIDEIADNTNDIGKLAVISETTVDEVANNRAQIKDNHGKIAENKQALAQKADKRVVDAMRSFDTYLASLAGTNQGKINKLETAVADKADQATVDALTTASHVLIDEIADNTNDIGKLAVISETTVDEVANNRAQIRDNKAAITKNQADIATLISRTPAAVDLQPINDKIGALDNSLNDKINKLDDKLSAGVAGAVAIAMMPAPAAGSHYITGGTGFYNGENAVAVGLTGASETGTFTYKIGGSVNSSGSGTFGAGAGYRWK</sequence>
<dbReference type="eggNOG" id="COG1196">
    <property type="taxonomic scope" value="Bacteria"/>
</dbReference>
<keyword evidence="10" id="KW-1185">Reference proteome</keyword>
<name>A0A066UC77_9GAMM</name>
<evidence type="ECO:0000259" key="8">
    <source>
        <dbReference type="Pfam" id="PF03895"/>
    </source>
</evidence>
<dbReference type="Gene3D" id="1.20.5.340">
    <property type="match status" value="1"/>
</dbReference>
<dbReference type="Proteomes" id="UP000035860">
    <property type="component" value="Unassembled WGS sequence"/>
</dbReference>
<dbReference type="InterPro" id="IPR045584">
    <property type="entry name" value="Pilin-like"/>
</dbReference>
<keyword evidence="7" id="KW-0998">Cell outer membrane</keyword>
<evidence type="ECO:0000313" key="9">
    <source>
        <dbReference type="EMBL" id="KDN24670.1"/>
    </source>
</evidence>
<evidence type="ECO:0000256" key="6">
    <source>
        <dbReference type="ARBA" id="ARBA00023136"/>
    </source>
</evidence>
<keyword evidence="5" id="KW-0732">Signal</keyword>
<dbReference type="GO" id="GO:0009279">
    <property type="term" value="C:cell outer membrane"/>
    <property type="evidence" value="ECO:0007669"/>
    <property type="project" value="UniProtKB-SubCell"/>
</dbReference>
<evidence type="ECO:0000256" key="3">
    <source>
        <dbReference type="ARBA" id="ARBA00022452"/>
    </source>
</evidence>